<organism evidence="6 7">
    <name type="scientific">Periconia macrospinosa</name>
    <dbReference type="NCBI Taxonomy" id="97972"/>
    <lineage>
        <taxon>Eukaryota</taxon>
        <taxon>Fungi</taxon>
        <taxon>Dikarya</taxon>
        <taxon>Ascomycota</taxon>
        <taxon>Pezizomycotina</taxon>
        <taxon>Dothideomycetes</taxon>
        <taxon>Pleosporomycetidae</taxon>
        <taxon>Pleosporales</taxon>
        <taxon>Massarineae</taxon>
        <taxon>Periconiaceae</taxon>
        <taxon>Periconia</taxon>
    </lineage>
</organism>
<gene>
    <name evidence="6" type="ORF">DM02DRAFT_539023</name>
</gene>
<dbReference type="EMBL" id="KZ805525">
    <property type="protein sequence ID" value="PVH94668.1"/>
    <property type="molecule type" value="Genomic_DNA"/>
</dbReference>
<dbReference type="Proteomes" id="UP000244855">
    <property type="component" value="Unassembled WGS sequence"/>
</dbReference>
<evidence type="ECO:0000256" key="1">
    <source>
        <dbReference type="ARBA" id="ARBA00005495"/>
    </source>
</evidence>
<proteinExistence type="inferred from homology"/>
<dbReference type="InterPro" id="IPR006913">
    <property type="entry name" value="CENP-V/GFA"/>
</dbReference>
<comment type="similarity">
    <text evidence="1">Belongs to the Gfa family.</text>
</comment>
<dbReference type="AlphaFoldDB" id="A0A2V1D9C4"/>
<dbReference type="Gene3D" id="3.90.1590.10">
    <property type="entry name" value="glutathione-dependent formaldehyde- activating enzyme (gfa)"/>
    <property type="match status" value="1"/>
</dbReference>
<keyword evidence="7" id="KW-1185">Reference proteome</keyword>
<dbReference type="SUPFAM" id="SSF51316">
    <property type="entry name" value="Mss4-like"/>
    <property type="match status" value="1"/>
</dbReference>
<evidence type="ECO:0000313" key="7">
    <source>
        <dbReference type="Proteomes" id="UP000244855"/>
    </source>
</evidence>
<keyword evidence="3" id="KW-0862">Zinc</keyword>
<evidence type="ECO:0000256" key="3">
    <source>
        <dbReference type="ARBA" id="ARBA00022833"/>
    </source>
</evidence>
<keyword evidence="2" id="KW-0479">Metal-binding</keyword>
<keyword evidence="4" id="KW-0456">Lyase</keyword>
<feature type="domain" description="CENP-V/GFA" evidence="5">
    <location>
        <begin position="9"/>
        <end position="125"/>
    </location>
</feature>
<dbReference type="InterPro" id="IPR011057">
    <property type="entry name" value="Mss4-like_sf"/>
</dbReference>
<name>A0A2V1D9C4_9PLEO</name>
<evidence type="ECO:0000256" key="4">
    <source>
        <dbReference type="ARBA" id="ARBA00023239"/>
    </source>
</evidence>
<evidence type="ECO:0000259" key="5">
    <source>
        <dbReference type="PROSITE" id="PS51891"/>
    </source>
</evidence>
<dbReference type="Pfam" id="PF04828">
    <property type="entry name" value="GFA"/>
    <property type="match status" value="1"/>
</dbReference>
<accession>A0A2V1D9C4</accession>
<dbReference type="OrthoDB" id="406544at2759"/>
<reference evidence="6 7" key="1">
    <citation type="journal article" date="2018" name="Sci. Rep.">
        <title>Comparative genomics provides insights into the lifestyle and reveals functional heterogeneity of dark septate endophytic fungi.</title>
        <authorList>
            <person name="Knapp D.G."/>
            <person name="Nemeth J.B."/>
            <person name="Barry K."/>
            <person name="Hainaut M."/>
            <person name="Henrissat B."/>
            <person name="Johnson J."/>
            <person name="Kuo A."/>
            <person name="Lim J.H.P."/>
            <person name="Lipzen A."/>
            <person name="Nolan M."/>
            <person name="Ohm R.A."/>
            <person name="Tamas L."/>
            <person name="Grigoriev I.V."/>
            <person name="Spatafora J.W."/>
            <person name="Nagy L.G."/>
            <person name="Kovacs G.M."/>
        </authorList>
    </citation>
    <scope>NUCLEOTIDE SEQUENCE [LARGE SCALE GENOMIC DNA]</scope>
    <source>
        <strain evidence="6 7">DSE2036</strain>
    </source>
</reference>
<evidence type="ECO:0000313" key="6">
    <source>
        <dbReference type="EMBL" id="PVH94668.1"/>
    </source>
</evidence>
<dbReference type="GO" id="GO:0016846">
    <property type="term" value="F:carbon-sulfur lyase activity"/>
    <property type="evidence" value="ECO:0007669"/>
    <property type="project" value="InterPro"/>
</dbReference>
<dbReference type="PANTHER" id="PTHR33337">
    <property type="entry name" value="GFA DOMAIN-CONTAINING PROTEIN"/>
    <property type="match status" value="1"/>
</dbReference>
<dbReference type="PANTHER" id="PTHR33337:SF39">
    <property type="entry name" value="DUF636 DOMAIN PROTEIN (AFU_ORTHOLOGUE AFUA_6G11530)"/>
    <property type="match status" value="1"/>
</dbReference>
<sequence length="152" mass="16741">MTPNPQPTYKGSCLCKAIQYTITGTPLTTVLCHCTNCKKSSGSSFQANLFFKKDCLNFQSGQDKLSTYADAATDSGGIPHRSFCSVCGSNILSTNDSHDLVKDLVIITSGCLDGWPTGEGEKEFRPVQEYYCKRKVEWVRVLGETKEFEGMT</sequence>
<dbReference type="GO" id="GO:0046872">
    <property type="term" value="F:metal ion binding"/>
    <property type="evidence" value="ECO:0007669"/>
    <property type="project" value="UniProtKB-KW"/>
</dbReference>
<dbReference type="PROSITE" id="PS51891">
    <property type="entry name" value="CENP_V_GFA"/>
    <property type="match status" value="1"/>
</dbReference>
<evidence type="ECO:0000256" key="2">
    <source>
        <dbReference type="ARBA" id="ARBA00022723"/>
    </source>
</evidence>
<dbReference type="STRING" id="97972.A0A2V1D9C4"/>
<protein>
    <submittedName>
        <fullName evidence="6">DUF636 domain protein</fullName>
    </submittedName>
</protein>